<evidence type="ECO:0000256" key="1">
    <source>
        <dbReference type="ARBA" id="ARBA00010928"/>
    </source>
</evidence>
<dbReference type="NCBIfam" id="TIGR04380">
    <property type="entry name" value="myo_inos_iolG"/>
    <property type="match status" value="1"/>
</dbReference>
<dbReference type="Pfam" id="PF01408">
    <property type="entry name" value="GFO_IDH_MocA"/>
    <property type="match status" value="1"/>
</dbReference>
<reference evidence="5" key="2">
    <citation type="submission" date="2020-09" db="EMBL/GenBank/DDBJ databases">
        <authorList>
            <person name="Sun Q."/>
            <person name="Zhou Y."/>
        </authorList>
    </citation>
    <scope>NUCLEOTIDE SEQUENCE</scope>
    <source>
        <strain evidence="5">CGMCC 1.16134</strain>
    </source>
</reference>
<dbReference type="SUPFAM" id="SSF51735">
    <property type="entry name" value="NAD(P)-binding Rossmann-fold domains"/>
    <property type="match status" value="1"/>
</dbReference>
<dbReference type="PANTHER" id="PTHR42840:SF3">
    <property type="entry name" value="BINDING ROSSMANN FOLD OXIDOREDUCTASE, PUTATIVE (AFU_ORTHOLOGUE AFUA_2G10240)-RELATED"/>
    <property type="match status" value="1"/>
</dbReference>
<dbReference type="InterPro" id="IPR030827">
    <property type="entry name" value="Myo_inos_IolG"/>
</dbReference>
<dbReference type="PANTHER" id="PTHR42840">
    <property type="entry name" value="NAD(P)-BINDING ROSSMANN-FOLD SUPERFAMILY PROTEIN-RELATED"/>
    <property type="match status" value="1"/>
</dbReference>
<dbReference type="RefSeq" id="WP_189022483.1">
    <property type="nucleotide sequence ID" value="NZ_BMKR01000003.1"/>
</dbReference>
<accession>A0A917C113</accession>
<organism evidence="5 6">
    <name type="scientific">Paenibacillus albidus</name>
    <dbReference type="NCBI Taxonomy" id="2041023"/>
    <lineage>
        <taxon>Bacteria</taxon>
        <taxon>Bacillati</taxon>
        <taxon>Bacillota</taxon>
        <taxon>Bacilli</taxon>
        <taxon>Bacillales</taxon>
        <taxon>Paenibacillaceae</taxon>
        <taxon>Paenibacillus</taxon>
    </lineage>
</organism>
<dbReference type="GO" id="GO:0016491">
    <property type="term" value="F:oxidoreductase activity"/>
    <property type="evidence" value="ECO:0007669"/>
    <property type="project" value="UniProtKB-KW"/>
</dbReference>
<dbReference type="InterPro" id="IPR036291">
    <property type="entry name" value="NAD(P)-bd_dom_sf"/>
</dbReference>
<dbReference type="InterPro" id="IPR055170">
    <property type="entry name" value="GFO_IDH_MocA-like_dom"/>
</dbReference>
<dbReference type="EMBL" id="BMKR01000003">
    <property type="protein sequence ID" value="GGF66818.1"/>
    <property type="molecule type" value="Genomic_DNA"/>
</dbReference>
<dbReference type="FunFam" id="3.30.360.10:FF:000023">
    <property type="entry name" value="Inositol 2-dehydrogenase"/>
    <property type="match status" value="1"/>
</dbReference>
<dbReference type="Gene3D" id="3.30.360.10">
    <property type="entry name" value="Dihydrodipicolinate Reductase, domain 2"/>
    <property type="match status" value="1"/>
</dbReference>
<reference evidence="5" key="1">
    <citation type="journal article" date="2014" name="Int. J. Syst. Evol. Microbiol.">
        <title>Complete genome sequence of Corynebacterium casei LMG S-19264T (=DSM 44701T), isolated from a smear-ripened cheese.</title>
        <authorList>
            <consortium name="US DOE Joint Genome Institute (JGI-PGF)"/>
            <person name="Walter F."/>
            <person name="Albersmeier A."/>
            <person name="Kalinowski J."/>
            <person name="Ruckert C."/>
        </authorList>
    </citation>
    <scope>NUCLEOTIDE SEQUENCE</scope>
    <source>
        <strain evidence="5">CGMCC 1.16134</strain>
    </source>
</reference>
<dbReference type="InterPro" id="IPR000683">
    <property type="entry name" value="Gfo/Idh/MocA-like_OxRdtase_N"/>
</dbReference>
<evidence type="ECO:0000259" key="4">
    <source>
        <dbReference type="Pfam" id="PF22725"/>
    </source>
</evidence>
<dbReference type="Gene3D" id="3.40.50.720">
    <property type="entry name" value="NAD(P)-binding Rossmann-like Domain"/>
    <property type="match status" value="1"/>
</dbReference>
<sequence>MNKVIVGVIGAGRIGRLHVDNLQKLPSLEVKAVSEAYLNEELKLWAESQGIGLLTTDTEIILQDPEIMAVFICTPTDTHAELIIRAARAGKHIFCEKPVSLSLEKTMEALRVVGEEGVLLQVGFNRRMDPNFRRLKQLVEEGELGAPHVVKITSRDPQPPSEAYIRSSGGMFMDMTIHDFDMARYLAGSEVVEVYARGANLIDPVFGRNGDIDTAVVTLSFQNGVIAVIDNSRQAVYGYDQRVEVFGSLGSACADNCRPTTVELSTAAGITRDKPHHFFLERYSQAYIDEVVSFSAAIQLGETVICGGNDGMQAERIAKAAKESLETGLPVQLPLQTEVEAC</sequence>
<proteinExistence type="inferred from homology"/>
<dbReference type="AlphaFoldDB" id="A0A917C113"/>
<name>A0A917C113_9BACL</name>
<dbReference type="SUPFAM" id="SSF55347">
    <property type="entry name" value="Glyceraldehyde-3-phosphate dehydrogenase-like, C-terminal domain"/>
    <property type="match status" value="1"/>
</dbReference>
<keyword evidence="2" id="KW-0560">Oxidoreductase</keyword>
<evidence type="ECO:0000313" key="6">
    <source>
        <dbReference type="Proteomes" id="UP000637643"/>
    </source>
</evidence>
<feature type="domain" description="GFO/IDH/MocA-like oxidoreductase" evidence="4">
    <location>
        <begin position="132"/>
        <end position="252"/>
    </location>
</feature>
<dbReference type="Pfam" id="PF22725">
    <property type="entry name" value="GFO_IDH_MocA_C3"/>
    <property type="match status" value="1"/>
</dbReference>
<evidence type="ECO:0000313" key="5">
    <source>
        <dbReference type="EMBL" id="GGF66818.1"/>
    </source>
</evidence>
<gene>
    <name evidence="5" type="ORF">GCM10010912_09730</name>
</gene>
<dbReference type="GO" id="GO:0000166">
    <property type="term" value="F:nucleotide binding"/>
    <property type="evidence" value="ECO:0007669"/>
    <property type="project" value="InterPro"/>
</dbReference>
<comment type="caution">
    <text evidence="5">The sequence shown here is derived from an EMBL/GenBank/DDBJ whole genome shotgun (WGS) entry which is preliminary data.</text>
</comment>
<evidence type="ECO:0000259" key="3">
    <source>
        <dbReference type="Pfam" id="PF01408"/>
    </source>
</evidence>
<protein>
    <submittedName>
        <fullName evidence="5">Inositol 2-dehydrogenase</fullName>
    </submittedName>
</protein>
<keyword evidence="6" id="KW-1185">Reference proteome</keyword>
<evidence type="ECO:0000256" key="2">
    <source>
        <dbReference type="ARBA" id="ARBA00023002"/>
    </source>
</evidence>
<dbReference type="Proteomes" id="UP000637643">
    <property type="component" value="Unassembled WGS sequence"/>
</dbReference>
<comment type="similarity">
    <text evidence="1">Belongs to the Gfo/Idh/MocA family.</text>
</comment>
<feature type="domain" description="Gfo/Idh/MocA-like oxidoreductase N-terminal" evidence="3">
    <location>
        <begin position="6"/>
        <end position="124"/>
    </location>
</feature>